<dbReference type="AlphaFoldDB" id="A0A382VX99"/>
<name>A0A382VX99_9ZZZZ</name>
<accession>A0A382VX99</accession>
<gene>
    <name evidence="1" type="ORF">METZ01_LOCUS403375</name>
</gene>
<protein>
    <submittedName>
        <fullName evidence="1">Uncharacterized protein</fullName>
    </submittedName>
</protein>
<dbReference type="EMBL" id="UINC01154957">
    <property type="protein sequence ID" value="SVD50521.1"/>
    <property type="molecule type" value="Genomic_DNA"/>
</dbReference>
<feature type="non-terminal residue" evidence="1">
    <location>
        <position position="25"/>
    </location>
</feature>
<evidence type="ECO:0000313" key="1">
    <source>
        <dbReference type="EMBL" id="SVD50521.1"/>
    </source>
</evidence>
<reference evidence="1" key="1">
    <citation type="submission" date="2018-05" db="EMBL/GenBank/DDBJ databases">
        <authorList>
            <person name="Lanie J.A."/>
            <person name="Ng W.-L."/>
            <person name="Kazmierczak K.M."/>
            <person name="Andrzejewski T.M."/>
            <person name="Davidsen T.M."/>
            <person name="Wayne K.J."/>
            <person name="Tettelin H."/>
            <person name="Glass J.I."/>
            <person name="Rusch D."/>
            <person name="Podicherti R."/>
            <person name="Tsui H.-C.T."/>
            <person name="Winkler M.E."/>
        </authorList>
    </citation>
    <scope>NUCLEOTIDE SEQUENCE</scope>
</reference>
<proteinExistence type="predicted"/>
<organism evidence="1">
    <name type="scientific">marine metagenome</name>
    <dbReference type="NCBI Taxonomy" id="408172"/>
    <lineage>
        <taxon>unclassified sequences</taxon>
        <taxon>metagenomes</taxon>
        <taxon>ecological metagenomes</taxon>
    </lineage>
</organism>
<sequence length="25" mass="3016">MSRRLDERELEVQVWLPTTVLMLIS</sequence>